<evidence type="ECO:0000256" key="4">
    <source>
        <dbReference type="ARBA" id="ARBA00023180"/>
    </source>
</evidence>
<feature type="region of interest" description="Disordered" evidence="5">
    <location>
        <begin position="40"/>
        <end position="67"/>
    </location>
</feature>
<feature type="region of interest" description="Disordered" evidence="5">
    <location>
        <begin position="154"/>
        <end position="178"/>
    </location>
</feature>
<protein>
    <recommendedName>
        <fullName evidence="6">Spaetzle domain-containing protein</fullName>
    </recommendedName>
</protein>
<feature type="compositionally biased region" description="Low complexity" evidence="5">
    <location>
        <begin position="253"/>
        <end position="266"/>
    </location>
</feature>
<evidence type="ECO:0000256" key="1">
    <source>
        <dbReference type="ARBA" id="ARBA00011748"/>
    </source>
</evidence>
<dbReference type="GO" id="GO:0005615">
    <property type="term" value="C:extracellular space"/>
    <property type="evidence" value="ECO:0007669"/>
    <property type="project" value="UniProtKB-ARBA"/>
</dbReference>
<dbReference type="SUPFAM" id="SSF57501">
    <property type="entry name" value="Cystine-knot cytokines"/>
    <property type="match status" value="1"/>
</dbReference>
<feature type="compositionally biased region" description="Acidic residues" evidence="5">
    <location>
        <begin position="349"/>
        <end position="360"/>
    </location>
</feature>
<dbReference type="Gene3D" id="2.10.90.10">
    <property type="entry name" value="Cystine-knot cytokines"/>
    <property type="match status" value="1"/>
</dbReference>
<feature type="compositionally biased region" description="Low complexity" evidence="5">
    <location>
        <begin position="167"/>
        <end position="178"/>
    </location>
</feature>
<dbReference type="InterPro" id="IPR032104">
    <property type="entry name" value="Spaetzle"/>
</dbReference>
<dbReference type="GO" id="GO:0021556">
    <property type="term" value="P:central nervous system formation"/>
    <property type="evidence" value="ECO:0007669"/>
    <property type="project" value="TreeGrafter"/>
</dbReference>
<reference evidence="7" key="1">
    <citation type="journal article" date="2014" name="BMC Genomics">
        <title>Characterizing the developmental transcriptome of the oriental fruit fly, Bactrocera dorsalis (Diptera: Tephritidae) through comparative genomic analysis with Drosophila melanogaster utilizing modENCODE datasets.</title>
        <authorList>
            <person name="Geib S.M."/>
            <person name="Calla B."/>
            <person name="Hall B."/>
            <person name="Hou S."/>
            <person name="Manoukis N.C."/>
        </authorList>
    </citation>
    <scope>NUCLEOTIDE SEQUENCE</scope>
    <source>
        <strain evidence="7">Punador</strain>
    </source>
</reference>
<dbReference type="InterPro" id="IPR052444">
    <property type="entry name" value="Spz/Toll_ligand-like"/>
</dbReference>
<sequence>MHSHATATQHSGQTTVVGHHRGFSQPSVTVAANSAGDPWFLQSTGHQMPPTAPLRHNKRPAPQPNHANSVGGAGLGIGVGVGTGGGGGIAGAGSIGLANSGGVGANLLHQQQLSQSQPHIVPPNIPPHHHNNSQHHNAIHLSSHALNSHNLISTAVGSNHSPKSPNQQQQQQHHQLQQQIKGNNVAFKAATSVSTVAAAGSAAATSTRTYGEGSYNNFGAAATQQLRPQPQQQQQQKQFYNSYSHSTSSFVAQSQQKTQTQTSQQSYGTAPVTEAPQPAAVYGAAPVPTLRTVDELNGGGNDSVGDIGGGDSGAGDESYPHRPPGFTRVQAGQGTRTQVHAVLDYDVEEGEEEEYYDEGDKDANKKSPMPTVTPIQGPIFLKNGTAPVVPLFSYPTLNNGSFVQIPIWWTALSVALGLDVRGDIIKGVPCIKRYHQLFCPTAGNSYPIDKIERFIDDNKALMRRMYGDFEMNLEPGGPQSQTKKRKRRFIDDPDIFIPPGAFPAVVPDDEGSTEPHAEEAGESYFGKLRNKRQANRNANKASTNTFANAGQNTGRVDACESKVEIVTPYWASNSAGKIRAIVNTQHFEQAIHQEVCTTPATSRCDRDCGCEQKYKWHRLLAYDPDNDCKGIFMDWFLFPSCCVCRCKP</sequence>
<keyword evidence="3" id="KW-1015">Disulfide bond</keyword>
<comment type="subunit">
    <text evidence="1">Homodimer; disulfide-linked.</text>
</comment>
<evidence type="ECO:0000313" key="7">
    <source>
        <dbReference type="EMBL" id="JAC50483.1"/>
    </source>
</evidence>
<feature type="compositionally biased region" description="Gly residues" evidence="5">
    <location>
        <begin position="297"/>
        <end position="313"/>
    </location>
</feature>
<keyword evidence="2" id="KW-0732">Signal</keyword>
<dbReference type="PANTHER" id="PTHR23199">
    <property type="entry name" value="NEUROTROPHIN 1-RELATED"/>
    <property type="match status" value="1"/>
</dbReference>
<dbReference type="EMBL" id="GAKP01008469">
    <property type="protein sequence ID" value="JAC50483.1"/>
    <property type="molecule type" value="Transcribed_RNA"/>
</dbReference>
<dbReference type="FunFam" id="2.10.90.10:FF:000018">
    <property type="entry name" value="Spatzle 4"/>
    <property type="match status" value="1"/>
</dbReference>
<feature type="region of interest" description="Disordered" evidence="5">
    <location>
        <begin position="292"/>
        <end position="333"/>
    </location>
</feature>
<dbReference type="InterPro" id="IPR029034">
    <property type="entry name" value="Cystine-knot_cytokine"/>
</dbReference>
<feature type="region of interest" description="Disordered" evidence="5">
    <location>
        <begin position="349"/>
        <end position="368"/>
    </location>
</feature>
<feature type="compositionally biased region" description="Low complexity" evidence="5">
    <location>
        <begin position="224"/>
        <end position="238"/>
    </location>
</feature>
<keyword evidence="4" id="KW-0325">Glycoprotein</keyword>
<dbReference type="PANTHER" id="PTHR23199:SF13">
    <property type="entry name" value="PROTEIN SPAETZLE 3"/>
    <property type="match status" value="1"/>
</dbReference>
<feature type="domain" description="Spaetzle" evidence="6">
    <location>
        <begin position="558"/>
        <end position="646"/>
    </location>
</feature>
<proteinExistence type="predicted"/>
<evidence type="ECO:0000259" key="6">
    <source>
        <dbReference type="Pfam" id="PF16077"/>
    </source>
</evidence>
<dbReference type="OrthoDB" id="346907at2759"/>
<feature type="region of interest" description="Disordered" evidence="5">
    <location>
        <begin position="112"/>
        <end position="135"/>
    </location>
</feature>
<evidence type="ECO:0000256" key="3">
    <source>
        <dbReference type="ARBA" id="ARBA00023157"/>
    </source>
</evidence>
<name>A0A034W9M0_BACDO</name>
<feature type="compositionally biased region" description="Polar residues" evidence="5">
    <location>
        <begin position="154"/>
        <end position="166"/>
    </location>
</feature>
<dbReference type="GO" id="GO:0005121">
    <property type="term" value="F:Toll binding"/>
    <property type="evidence" value="ECO:0007669"/>
    <property type="project" value="TreeGrafter"/>
</dbReference>
<dbReference type="Pfam" id="PF16077">
    <property type="entry name" value="Spaetzle"/>
    <property type="match status" value="1"/>
</dbReference>
<dbReference type="EMBL" id="GAKP01008471">
    <property type="protein sequence ID" value="JAC50481.1"/>
    <property type="molecule type" value="Transcribed_RNA"/>
</dbReference>
<dbReference type="AlphaFoldDB" id="A0A034W9M0"/>
<dbReference type="GO" id="GO:0045087">
    <property type="term" value="P:innate immune response"/>
    <property type="evidence" value="ECO:0007669"/>
    <property type="project" value="TreeGrafter"/>
</dbReference>
<dbReference type="GO" id="GO:0008083">
    <property type="term" value="F:growth factor activity"/>
    <property type="evidence" value="ECO:0007669"/>
    <property type="project" value="TreeGrafter"/>
</dbReference>
<accession>A0A034W9M0</accession>
<organism evidence="7">
    <name type="scientific">Bactrocera dorsalis</name>
    <name type="common">Oriental fruit fly</name>
    <name type="synonym">Dacus dorsalis</name>
    <dbReference type="NCBI Taxonomy" id="27457"/>
    <lineage>
        <taxon>Eukaryota</taxon>
        <taxon>Metazoa</taxon>
        <taxon>Ecdysozoa</taxon>
        <taxon>Arthropoda</taxon>
        <taxon>Hexapoda</taxon>
        <taxon>Insecta</taxon>
        <taxon>Pterygota</taxon>
        <taxon>Neoptera</taxon>
        <taxon>Endopterygota</taxon>
        <taxon>Diptera</taxon>
        <taxon>Brachycera</taxon>
        <taxon>Muscomorpha</taxon>
        <taxon>Tephritoidea</taxon>
        <taxon>Tephritidae</taxon>
        <taxon>Bactrocera</taxon>
        <taxon>Bactrocera</taxon>
    </lineage>
</organism>
<evidence type="ECO:0000256" key="5">
    <source>
        <dbReference type="SAM" id="MobiDB-lite"/>
    </source>
</evidence>
<feature type="compositionally biased region" description="Polar residues" evidence="5">
    <location>
        <begin position="239"/>
        <end position="252"/>
    </location>
</feature>
<evidence type="ECO:0000256" key="2">
    <source>
        <dbReference type="ARBA" id="ARBA00022729"/>
    </source>
</evidence>
<feature type="region of interest" description="Disordered" evidence="5">
    <location>
        <begin position="222"/>
        <end position="274"/>
    </location>
</feature>